<name>A0ABN8Q094_9CNID</name>
<organism evidence="2 3">
    <name type="scientific">Porites lobata</name>
    <dbReference type="NCBI Taxonomy" id="104759"/>
    <lineage>
        <taxon>Eukaryota</taxon>
        <taxon>Metazoa</taxon>
        <taxon>Cnidaria</taxon>
        <taxon>Anthozoa</taxon>
        <taxon>Hexacorallia</taxon>
        <taxon>Scleractinia</taxon>
        <taxon>Fungiina</taxon>
        <taxon>Poritidae</taxon>
        <taxon>Porites</taxon>
    </lineage>
</organism>
<feature type="region of interest" description="Disordered" evidence="1">
    <location>
        <begin position="197"/>
        <end position="231"/>
    </location>
</feature>
<evidence type="ECO:0000313" key="3">
    <source>
        <dbReference type="Proteomes" id="UP001159405"/>
    </source>
</evidence>
<reference evidence="2 3" key="1">
    <citation type="submission" date="2022-05" db="EMBL/GenBank/DDBJ databases">
        <authorList>
            <consortium name="Genoscope - CEA"/>
            <person name="William W."/>
        </authorList>
    </citation>
    <scope>NUCLEOTIDE SEQUENCE [LARGE SCALE GENOMIC DNA]</scope>
</reference>
<keyword evidence="3" id="KW-1185">Reference proteome</keyword>
<proteinExistence type="predicted"/>
<evidence type="ECO:0000313" key="2">
    <source>
        <dbReference type="EMBL" id="CAH3152347.1"/>
    </source>
</evidence>
<feature type="compositionally biased region" description="Acidic residues" evidence="1">
    <location>
        <begin position="207"/>
        <end position="231"/>
    </location>
</feature>
<evidence type="ECO:0000256" key="1">
    <source>
        <dbReference type="SAM" id="MobiDB-lite"/>
    </source>
</evidence>
<gene>
    <name evidence="2" type="ORF">PLOB_00049048</name>
</gene>
<dbReference type="EMBL" id="CALNXK010000093">
    <property type="protein sequence ID" value="CAH3152347.1"/>
    <property type="molecule type" value="Genomic_DNA"/>
</dbReference>
<sequence length="231" mass="25800">MGICTEFDSVVYVCDAQANSLMVCTEIKQCSLFLNAMGSLYNAFSVHNKGSTYTVKRPDEALILVRQCKDFLNDITVDIRSNTGISRTLNGPEGHVSAKTVQSVSMTEWGLQRLFDNLKTFDYQATNFLRRMTLDVENCHSTVHIKQANMSAKEYSRSSGVTMKESVKRVTQWGAYYHTSRKSECVALHNPVTITSAQHAGAKATETVDDQTAEDDTADEELVDEFDPSRQ</sequence>
<accession>A0ABN8Q094</accession>
<protein>
    <submittedName>
        <fullName evidence="2">Uncharacterized protein</fullName>
    </submittedName>
</protein>
<comment type="caution">
    <text evidence="2">The sequence shown here is derived from an EMBL/GenBank/DDBJ whole genome shotgun (WGS) entry which is preliminary data.</text>
</comment>
<dbReference type="Proteomes" id="UP001159405">
    <property type="component" value="Unassembled WGS sequence"/>
</dbReference>